<accession>A0A1E3QUP4</accession>
<dbReference type="Proteomes" id="UP000094336">
    <property type="component" value="Unassembled WGS sequence"/>
</dbReference>
<dbReference type="GO" id="GO:0046695">
    <property type="term" value="C:SLIK (SAGA-like) complex"/>
    <property type="evidence" value="ECO:0007669"/>
    <property type="project" value="EnsemblFungi"/>
</dbReference>
<proteinExistence type="inferred from homology"/>
<dbReference type="GO" id="GO:0051123">
    <property type="term" value="P:RNA polymerase II preinitiation complex assembly"/>
    <property type="evidence" value="ECO:0007669"/>
    <property type="project" value="EnsemblFungi"/>
</dbReference>
<dbReference type="OrthoDB" id="341924at2759"/>
<dbReference type="PANTHER" id="PTHR48068:SF4">
    <property type="entry name" value="TATA-BOX BINDING PROTEIN ASSOCIATED FACTOR 9"/>
    <property type="match status" value="1"/>
</dbReference>
<dbReference type="GO" id="GO:0042802">
    <property type="term" value="F:identical protein binding"/>
    <property type="evidence" value="ECO:0007669"/>
    <property type="project" value="EnsemblFungi"/>
</dbReference>
<evidence type="ECO:0000313" key="6">
    <source>
        <dbReference type="EMBL" id="ODQ81416.1"/>
    </source>
</evidence>
<comment type="similarity">
    <text evidence="2">Belongs to the TAF9 family.</text>
</comment>
<dbReference type="Gene3D" id="1.10.20.10">
    <property type="entry name" value="Histone, subunit A"/>
    <property type="match status" value="1"/>
</dbReference>
<dbReference type="SUPFAM" id="SSF47113">
    <property type="entry name" value="Histone-fold"/>
    <property type="match status" value="1"/>
</dbReference>
<keyword evidence="5" id="KW-0539">Nucleus</keyword>
<dbReference type="GO" id="GO:0003682">
    <property type="term" value="F:chromatin binding"/>
    <property type="evidence" value="ECO:0007669"/>
    <property type="project" value="EnsemblFungi"/>
</dbReference>
<dbReference type="GO" id="GO:0046982">
    <property type="term" value="F:protein heterodimerization activity"/>
    <property type="evidence" value="ECO:0007669"/>
    <property type="project" value="InterPro"/>
</dbReference>
<dbReference type="GO" id="GO:0003713">
    <property type="term" value="F:transcription coactivator activity"/>
    <property type="evidence" value="ECO:0007669"/>
    <property type="project" value="TreeGrafter"/>
</dbReference>
<organism evidence="6 7">
    <name type="scientific">Babjeviella inositovora NRRL Y-12698</name>
    <dbReference type="NCBI Taxonomy" id="984486"/>
    <lineage>
        <taxon>Eukaryota</taxon>
        <taxon>Fungi</taxon>
        <taxon>Dikarya</taxon>
        <taxon>Ascomycota</taxon>
        <taxon>Saccharomycotina</taxon>
        <taxon>Pichiomycetes</taxon>
        <taxon>Serinales incertae sedis</taxon>
        <taxon>Babjeviella</taxon>
    </lineage>
</organism>
<dbReference type="GO" id="GO:0045944">
    <property type="term" value="P:positive regulation of transcription by RNA polymerase II"/>
    <property type="evidence" value="ECO:0007669"/>
    <property type="project" value="EnsemblFungi"/>
</dbReference>
<dbReference type="GO" id="GO:0016251">
    <property type="term" value="F:RNA polymerase II general transcription initiation factor activity"/>
    <property type="evidence" value="ECO:0007669"/>
    <property type="project" value="TreeGrafter"/>
</dbReference>
<dbReference type="InterPro" id="IPR051431">
    <property type="entry name" value="TFIID_subunit_9"/>
</dbReference>
<dbReference type="EMBL" id="KV454427">
    <property type="protein sequence ID" value="ODQ81416.1"/>
    <property type="molecule type" value="Genomic_DNA"/>
</dbReference>
<keyword evidence="3" id="KW-0805">Transcription regulation</keyword>
<dbReference type="GO" id="GO:0006325">
    <property type="term" value="P:chromatin organization"/>
    <property type="evidence" value="ECO:0007669"/>
    <property type="project" value="EnsemblFungi"/>
</dbReference>
<dbReference type="GO" id="GO:0000124">
    <property type="term" value="C:SAGA complex"/>
    <property type="evidence" value="ECO:0007669"/>
    <property type="project" value="EnsemblFungi"/>
</dbReference>
<dbReference type="Pfam" id="PF02291">
    <property type="entry name" value="TFIID-31kDa"/>
    <property type="match status" value="1"/>
</dbReference>
<evidence type="ECO:0000256" key="5">
    <source>
        <dbReference type="ARBA" id="ARBA00023242"/>
    </source>
</evidence>
<evidence type="ECO:0000256" key="1">
    <source>
        <dbReference type="ARBA" id="ARBA00004123"/>
    </source>
</evidence>
<dbReference type="PANTHER" id="PTHR48068">
    <property type="entry name" value="TAF9 RNA POLYMERASE II, TATA BOX-BINDING PROTEIN (TBP)-ASSOCIATED FACTOR"/>
    <property type="match status" value="1"/>
</dbReference>
<protein>
    <recommendedName>
        <fullName evidence="8">Transcription initiation factor TFIID subunit 9</fullName>
    </recommendedName>
</protein>
<name>A0A1E3QUP4_9ASCO</name>
<dbReference type="RefSeq" id="XP_018986744.1">
    <property type="nucleotide sequence ID" value="XM_019132361.1"/>
</dbReference>
<dbReference type="GeneID" id="30150214"/>
<dbReference type="AlphaFoldDB" id="A0A1E3QUP4"/>
<evidence type="ECO:0000313" key="7">
    <source>
        <dbReference type="Proteomes" id="UP000094336"/>
    </source>
</evidence>
<keyword evidence="7" id="KW-1185">Reference proteome</keyword>
<evidence type="ECO:0008006" key="8">
    <source>
        <dbReference type="Google" id="ProtNLM"/>
    </source>
</evidence>
<reference evidence="7" key="1">
    <citation type="submission" date="2016-05" db="EMBL/GenBank/DDBJ databases">
        <title>Comparative genomics of biotechnologically important yeasts.</title>
        <authorList>
            <consortium name="DOE Joint Genome Institute"/>
            <person name="Riley R."/>
            <person name="Haridas S."/>
            <person name="Wolfe K.H."/>
            <person name="Lopes M.R."/>
            <person name="Hittinger C.T."/>
            <person name="Goker M."/>
            <person name="Salamov A."/>
            <person name="Wisecaver J."/>
            <person name="Long T.M."/>
            <person name="Aerts A.L."/>
            <person name="Barry K."/>
            <person name="Choi C."/>
            <person name="Clum A."/>
            <person name="Coughlan A.Y."/>
            <person name="Deshpande S."/>
            <person name="Douglass A.P."/>
            <person name="Hanson S.J."/>
            <person name="Klenk H.-P."/>
            <person name="Labutti K."/>
            <person name="Lapidus A."/>
            <person name="Lindquist E."/>
            <person name="Lipzen A."/>
            <person name="Meier-Kolthoff J.P."/>
            <person name="Ohm R.A."/>
            <person name="Otillar R.P."/>
            <person name="Pangilinan J."/>
            <person name="Peng Y."/>
            <person name="Rokas A."/>
            <person name="Rosa C.A."/>
            <person name="Scheuner C."/>
            <person name="Sibirny A.A."/>
            <person name="Slot J.C."/>
            <person name="Stielow J.B."/>
            <person name="Sun H."/>
            <person name="Kurtzman C.P."/>
            <person name="Blackwell M."/>
            <person name="Grigoriev I.V."/>
            <person name="Jeffries T.W."/>
        </authorList>
    </citation>
    <scope>NUCLEOTIDE SEQUENCE [LARGE SCALE GENOMIC DNA]</scope>
    <source>
        <strain evidence="7">NRRL Y-12698</strain>
    </source>
</reference>
<dbReference type="InterPro" id="IPR003162">
    <property type="entry name" value="TFIID-31"/>
</dbReference>
<dbReference type="STRING" id="984486.A0A1E3QUP4"/>
<sequence>MSVPETTSASAGEQSAIPRDVRLLHLILAAQGIQNYQDHVPLQLMDFAFRYTTSVLQDAILYSDHAHGSSHTSHAGNTGSNAVLTTNDVRLAIAARTNYQFKPTPPKELLLEMAAERNKVKLPPPVATWGLQLPPEKYCLHAKDWSLSDEEFDDDEEPPAKKPKGVN</sequence>
<evidence type="ECO:0000256" key="2">
    <source>
        <dbReference type="ARBA" id="ARBA00007646"/>
    </source>
</evidence>
<evidence type="ECO:0000256" key="3">
    <source>
        <dbReference type="ARBA" id="ARBA00023015"/>
    </source>
</evidence>
<dbReference type="InterPro" id="IPR009072">
    <property type="entry name" value="Histone-fold"/>
</dbReference>
<evidence type="ECO:0000256" key="4">
    <source>
        <dbReference type="ARBA" id="ARBA00023163"/>
    </source>
</evidence>
<gene>
    <name evidence="6" type="ORF">BABINDRAFT_6122</name>
</gene>
<keyword evidence="4" id="KW-0804">Transcription</keyword>
<dbReference type="CDD" id="cd07979">
    <property type="entry name" value="HFD_TAF9"/>
    <property type="match status" value="1"/>
</dbReference>
<dbReference type="GO" id="GO:0005669">
    <property type="term" value="C:transcription factor TFIID complex"/>
    <property type="evidence" value="ECO:0007669"/>
    <property type="project" value="EnsemblFungi"/>
</dbReference>
<comment type="subcellular location">
    <subcellularLocation>
        <location evidence="1">Nucleus</location>
    </subcellularLocation>
</comment>